<name>A0A831PK95_9BACT</name>
<protein>
    <recommendedName>
        <fullName evidence="3">DUF4369 domain-containing protein</fullName>
    </recommendedName>
</protein>
<feature type="chain" id="PRO_5032771029" description="DUF4369 domain-containing protein" evidence="1">
    <location>
        <begin position="22"/>
        <end position="70"/>
    </location>
</feature>
<dbReference type="AlphaFoldDB" id="A0A831PK95"/>
<proteinExistence type="predicted"/>
<evidence type="ECO:0000256" key="1">
    <source>
        <dbReference type="SAM" id="SignalP"/>
    </source>
</evidence>
<feature type="signal peptide" evidence="1">
    <location>
        <begin position="1"/>
        <end position="21"/>
    </location>
</feature>
<feature type="non-terminal residue" evidence="2">
    <location>
        <position position="70"/>
    </location>
</feature>
<dbReference type="Proteomes" id="UP000886047">
    <property type="component" value="Unassembled WGS sequence"/>
</dbReference>
<evidence type="ECO:0008006" key="3">
    <source>
        <dbReference type="Google" id="ProtNLM"/>
    </source>
</evidence>
<gene>
    <name evidence="2" type="ORF">ENN90_06830</name>
</gene>
<organism evidence="2">
    <name type="scientific">Mariniphaga anaerophila</name>
    <dbReference type="NCBI Taxonomy" id="1484053"/>
    <lineage>
        <taxon>Bacteria</taxon>
        <taxon>Pseudomonadati</taxon>
        <taxon>Bacteroidota</taxon>
        <taxon>Bacteroidia</taxon>
        <taxon>Marinilabiliales</taxon>
        <taxon>Prolixibacteraceae</taxon>
        <taxon>Mariniphaga</taxon>
    </lineage>
</organism>
<accession>A0A831PK95</accession>
<evidence type="ECO:0000313" key="2">
    <source>
        <dbReference type="EMBL" id="HDR51320.1"/>
    </source>
</evidence>
<reference evidence="2" key="1">
    <citation type="journal article" date="2020" name="mSystems">
        <title>Genome- and Community-Level Interaction Insights into Carbon Utilization and Element Cycling Functions of Hydrothermarchaeota in Hydrothermal Sediment.</title>
        <authorList>
            <person name="Zhou Z."/>
            <person name="Liu Y."/>
            <person name="Xu W."/>
            <person name="Pan J."/>
            <person name="Luo Z.H."/>
            <person name="Li M."/>
        </authorList>
    </citation>
    <scope>NUCLEOTIDE SEQUENCE [LARGE SCALE GENOMIC DNA]</scope>
    <source>
        <strain evidence="2">SpSt-1217</strain>
    </source>
</reference>
<sequence>MKKISCFMVFMALLFFTQAQTFSGKLASHNKGNMDVVLTMFGFEKLVKIGSLSADGTLEIDLSSDPTGML</sequence>
<keyword evidence="1" id="KW-0732">Signal</keyword>
<dbReference type="EMBL" id="DSDK01000376">
    <property type="protein sequence ID" value="HDR51320.1"/>
    <property type="molecule type" value="Genomic_DNA"/>
</dbReference>
<comment type="caution">
    <text evidence="2">The sequence shown here is derived from an EMBL/GenBank/DDBJ whole genome shotgun (WGS) entry which is preliminary data.</text>
</comment>